<evidence type="ECO:0000256" key="5">
    <source>
        <dbReference type="SAM" id="MobiDB-lite"/>
    </source>
</evidence>
<reference evidence="8" key="1">
    <citation type="submission" date="2025-08" db="UniProtKB">
        <authorList>
            <consortium name="RefSeq"/>
        </authorList>
    </citation>
    <scope>IDENTIFICATION</scope>
    <source>
        <tissue evidence="8">Gonads</tissue>
    </source>
</reference>
<dbReference type="Gene3D" id="3.40.50.300">
    <property type="entry name" value="P-loop containing nucleotide triphosphate hydrolases"/>
    <property type="match status" value="2"/>
</dbReference>
<dbReference type="PROSITE" id="PS51715">
    <property type="entry name" value="G_GB1_RHD3"/>
    <property type="match status" value="1"/>
</dbReference>
<evidence type="ECO:0000313" key="8">
    <source>
        <dbReference type="RefSeq" id="XP_013380545.1"/>
    </source>
</evidence>
<evidence type="ECO:0000256" key="2">
    <source>
        <dbReference type="ARBA" id="ARBA00022801"/>
    </source>
</evidence>
<dbReference type="GO" id="GO:0003924">
    <property type="term" value="F:GTPase activity"/>
    <property type="evidence" value="ECO:0007669"/>
    <property type="project" value="InterPro"/>
</dbReference>
<evidence type="ECO:0000256" key="4">
    <source>
        <dbReference type="PROSITE-ProRule" id="PRU01052"/>
    </source>
</evidence>
<dbReference type="SUPFAM" id="SSF48340">
    <property type="entry name" value="Interferon-induced guanylate-binding protein 1 (GBP1), C-terminal domain"/>
    <property type="match status" value="1"/>
</dbReference>
<comment type="similarity">
    <text evidence="4">Belongs to the TRAFAC class dynamin-like GTPase superfamily. GB1/RHD3 GTPase family.</text>
</comment>
<feature type="region of interest" description="Disordered" evidence="5">
    <location>
        <begin position="144"/>
        <end position="173"/>
    </location>
</feature>
<dbReference type="PANTHER" id="PTHR10751">
    <property type="entry name" value="GUANYLATE BINDING PROTEIN"/>
    <property type="match status" value="1"/>
</dbReference>
<evidence type="ECO:0000256" key="1">
    <source>
        <dbReference type="ARBA" id="ARBA00022741"/>
    </source>
</evidence>
<dbReference type="InterPro" id="IPR015894">
    <property type="entry name" value="Guanylate-bd_N"/>
</dbReference>
<dbReference type="Proteomes" id="UP000085678">
    <property type="component" value="Unplaced"/>
</dbReference>
<feature type="domain" description="GB1/RHD3-type G" evidence="6">
    <location>
        <begin position="76"/>
        <end position="157"/>
    </location>
</feature>
<sequence>MAAEDNSLTAPHIRQGYEILPISQRDLATRQTSVPLILPNDFQYDQFSGKDVKQEGVKRTHLVVVEEALELLRDITDPVSVVGICGPARSGKSYILSRLAGTHDAFELGNKMYPQKSGIWMGTKVLRNREKEFVTILLDSEGTASNIPPKGKEKKLREQKRRKEEKERRGNRRINDVRGQCVNTSVVLTDVIGKIRVKENEEVTEDMGALRRVFPNSMWLFRDVYLKLVHPDTGEEMTPSDYVKEVVFRKYTGGKEETDQEKVGGVILRAFEQVEAFVLPSPGDEDVLEDIAANTDDIRPKFNERMGEFIEYILSAVECKKGIAVNSKITGDQLATMLQHYVQAVNDPDDVPVIKSAWDASVELRHKKILGNMVVKYNTEMEKAITKACIREYEIFPLEERDDDPKKTSLMSIHDAVMDNIQNELKRQLQLFGLDIDIKDLNERLFNDFNARIVQRQTNETKEYGDITGGELLHYLQENRDRSRRYCEKVFKELLDGLKQHLSPIPDGYTGEKLKSD</sequence>
<feature type="compositionally biased region" description="Basic and acidic residues" evidence="5">
    <location>
        <begin position="161"/>
        <end position="173"/>
    </location>
</feature>
<dbReference type="InterPro" id="IPR027417">
    <property type="entry name" value="P-loop_NTPase"/>
</dbReference>
<evidence type="ECO:0000259" key="6">
    <source>
        <dbReference type="PROSITE" id="PS51715"/>
    </source>
</evidence>
<keyword evidence="2" id="KW-0378">Hydrolase</keyword>
<dbReference type="InterPro" id="IPR036543">
    <property type="entry name" value="Guanylate-bd_C_sf"/>
</dbReference>
<dbReference type="GO" id="GO:0005525">
    <property type="term" value="F:GTP binding"/>
    <property type="evidence" value="ECO:0007669"/>
    <property type="project" value="UniProtKB-KW"/>
</dbReference>
<dbReference type="OrthoDB" id="2135133at2759"/>
<keyword evidence="7" id="KW-1185">Reference proteome</keyword>
<dbReference type="GeneID" id="106151710"/>
<protein>
    <submittedName>
        <fullName evidence="8">Guanylate-binding protein 1-like</fullName>
    </submittedName>
</protein>
<organism evidence="7 8">
    <name type="scientific">Lingula anatina</name>
    <name type="common">Brachiopod</name>
    <name type="synonym">Lingula unguis</name>
    <dbReference type="NCBI Taxonomy" id="7574"/>
    <lineage>
        <taxon>Eukaryota</taxon>
        <taxon>Metazoa</taxon>
        <taxon>Spiralia</taxon>
        <taxon>Lophotrochozoa</taxon>
        <taxon>Brachiopoda</taxon>
        <taxon>Linguliformea</taxon>
        <taxon>Lingulata</taxon>
        <taxon>Lingulida</taxon>
        <taxon>Linguloidea</taxon>
        <taxon>Lingulidae</taxon>
        <taxon>Lingula</taxon>
    </lineage>
</organism>
<dbReference type="InParanoid" id="A0A1S3H335"/>
<accession>A0A1S3H335</accession>
<keyword evidence="3" id="KW-0342">GTP-binding</keyword>
<keyword evidence="1" id="KW-0547">Nucleotide-binding</keyword>
<dbReference type="AlphaFoldDB" id="A0A1S3H335"/>
<dbReference type="SUPFAM" id="SSF52540">
    <property type="entry name" value="P-loop containing nucleoside triphosphate hydrolases"/>
    <property type="match status" value="1"/>
</dbReference>
<dbReference type="RefSeq" id="XP_013380545.1">
    <property type="nucleotide sequence ID" value="XM_013525091.1"/>
</dbReference>
<evidence type="ECO:0000313" key="7">
    <source>
        <dbReference type="Proteomes" id="UP000085678"/>
    </source>
</evidence>
<dbReference type="InterPro" id="IPR030386">
    <property type="entry name" value="G_GB1_RHD3_dom"/>
</dbReference>
<gene>
    <name evidence="8" type="primary">LOC106151710</name>
</gene>
<proteinExistence type="inferred from homology"/>
<dbReference type="KEGG" id="lak:106151710"/>
<evidence type="ECO:0000256" key="3">
    <source>
        <dbReference type="ARBA" id="ARBA00023134"/>
    </source>
</evidence>
<name>A0A1S3H335_LINAN</name>
<dbReference type="Pfam" id="PF02263">
    <property type="entry name" value="GBP"/>
    <property type="match status" value="2"/>
</dbReference>